<keyword evidence="2" id="KW-1185">Reference proteome</keyword>
<proteinExistence type="predicted"/>
<dbReference type="Proteomes" id="UP000475862">
    <property type="component" value="Unassembled WGS sequence"/>
</dbReference>
<comment type="caution">
    <text evidence="1">The sequence shown here is derived from an EMBL/GenBank/DDBJ whole genome shotgun (WGS) entry which is preliminary data.</text>
</comment>
<name>A0A6G0THS0_APHGL</name>
<evidence type="ECO:0000313" key="1">
    <source>
        <dbReference type="EMBL" id="KAE9533129.1"/>
    </source>
</evidence>
<accession>A0A6G0THS0</accession>
<gene>
    <name evidence="1" type="ORF">AGLY_009557</name>
</gene>
<reference evidence="1 2" key="1">
    <citation type="submission" date="2019-08" db="EMBL/GenBank/DDBJ databases">
        <title>The genome of the soybean aphid Biotype 1, its phylome, world population structure and adaptation to the North American continent.</title>
        <authorList>
            <person name="Giordano R."/>
            <person name="Donthu R.K."/>
            <person name="Hernandez A.G."/>
            <person name="Wright C.L."/>
            <person name="Zimin A.V."/>
        </authorList>
    </citation>
    <scope>NUCLEOTIDE SEQUENCE [LARGE SCALE GENOMIC DNA]</scope>
    <source>
        <tissue evidence="1">Whole aphids</tissue>
    </source>
</reference>
<dbReference type="PANTHER" id="PTHR31751:SF42">
    <property type="entry name" value="PROTEIN CBG10204"/>
    <property type="match status" value="1"/>
</dbReference>
<sequence length="384" mass="44478">MICSKHFSNEDFNESDLLREKLMPDTKVVVRLKPRVFPTIFSSQKNISFASTSSDSNRQKRMSRKKEKDIVLELLKTSTSKKKKDDVHDEVFNDENGIQCEIGNEICRCQDSADYDTSFNYLFDGNSSSEDDADVKFKDSESMTDIILRESLLILFKSCNIYSGKIIKLKHFVQEAFLSNSQNKNETRPEGNILIGASLTLSGILFAQMASADKIWLAGDGQFDSPGFCANYCIYTLMDLNSSKIIDFKLVQKGMFKGDLERKACEMLLEEIVRQGCKIDLFLTDRHKGIQYDIRTKFPEIQHEFDIWHLSKSLMKRMKFFNTLAIYTMMMNYQDGIIQKCEHNTLSEEYKNNTLWIHPDNFLKDLQHAKHFVHTGRLESYHNV</sequence>
<dbReference type="OrthoDB" id="6598889at2759"/>
<evidence type="ECO:0000313" key="2">
    <source>
        <dbReference type="Proteomes" id="UP000475862"/>
    </source>
</evidence>
<dbReference type="PANTHER" id="PTHR31751">
    <property type="entry name" value="SI:CH211-108C17.2-RELATED-RELATED"/>
    <property type="match status" value="1"/>
</dbReference>
<dbReference type="AlphaFoldDB" id="A0A6G0THS0"/>
<protein>
    <recommendedName>
        <fullName evidence="3">THAP-type domain-containing protein</fullName>
    </recommendedName>
</protein>
<organism evidence="1 2">
    <name type="scientific">Aphis glycines</name>
    <name type="common">Soybean aphid</name>
    <dbReference type="NCBI Taxonomy" id="307491"/>
    <lineage>
        <taxon>Eukaryota</taxon>
        <taxon>Metazoa</taxon>
        <taxon>Ecdysozoa</taxon>
        <taxon>Arthropoda</taxon>
        <taxon>Hexapoda</taxon>
        <taxon>Insecta</taxon>
        <taxon>Pterygota</taxon>
        <taxon>Neoptera</taxon>
        <taxon>Paraneoptera</taxon>
        <taxon>Hemiptera</taxon>
        <taxon>Sternorrhyncha</taxon>
        <taxon>Aphidomorpha</taxon>
        <taxon>Aphidoidea</taxon>
        <taxon>Aphididae</taxon>
        <taxon>Aphidini</taxon>
        <taxon>Aphis</taxon>
        <taxon>Aphis</taxon>
    </lineage>
</organism>
<dbReference type="EMBL" id="VYZN01000037">
    <property type="protein sequence ID" value="KAE9533129.1"/>
    <property type="molecule type" value="Genomic_DNA"/>
</dbReference>
<evidence type="ECO:0008006" key="3">
    <source>
        <dbReference type="Google" id="ProtNLM"/>
    </source>
</evidence>